<dbReference type="NCBIfam" id="NF033484">
    <property type="entry name" value="Stp1_PP2C_phos"/>
    <property type="match status" value="1"/>
</dbReference>
<reference evidence="3" key="1">
    <citation type="journal article" date="2010" name="BMC Genomics">
        <title>Clostridium sticklandii, a specialist in amino acid degradation:revisiting its metabolism through its genome sequence.</title>
        <authorList>
            <person name="Fonknechten N."/>
            <person name="Chaussonnerie S."/>
            <person name="Tricot S."/>
            <person name="Lajus A."/>
            <person name="Andreesen J.R."/>
            <person name="Perchat N."/>
            <person name="Pelletier E."/>
            <person name="Gouyvenoux M."/>
            <person name="Barbe V."/>
            <person name="Salanoubat M."/>
            <person name="Le Paslier D."/>
            <person name="Weissenbach J."/>
            <person name="Cohen G.N."/>
            <person name="Kreimeyer A."/>
        </authorList>
    </citation>
    <scope>NUCLEOTIDE SEQUENCE [LARGE SCALE GENOMIC DNA]</scope>
    <source>
        <strain evidence="3">ATCC 12662 / DSM 519 / JCM 1433 / CCUG 9281 / NCIMB 10654 / HF</strain>
    </source>
</reference>
<dbReference type="PROSITE" id="PS51746">
    <property type="entry name" value="PPM_2"/>
    <property type="match status" value="1"/>
</dbReference>
<dbReference type="InterPro" id="IPR036457">
    <property type="entry name" value="PPM-type-like_dom_sf"/>
</dbReference>
<dbReference type="CDD" id="cd00143">
    <property type="entry name" value="PP2Cc"/>
    <property type="match status" value="1"/>
</dbReference>
<dbReference type="SMART" id="SM00331">
    <property type="entry name" value="PP2C_SIG"/>
    <property type="match status" value="1"/>
</dbReference>
<gene>
    <name evidence="2" type="primary">prpC</name>
    <name evidence="2" type="ordered locus">CLOST_1850</name>
</gene>
<dbReference type="STRING" id="1511.CLOST_1850"/>
<dbReference type="eggNOG" id="COG0631">
    <property type="taxonomic scope" value="Bacteria"/>
</dbReference>
<dbReference type="InterPro" id="IPR001932">
    <property type="entry name" value="PPM-type_phosphatase-like_dom"/>
</dbReference>
<dbReference type="HOGENOM" id="CLU_034545_4_1_9"/>
<dbReference type="Proteomes" id="UP000007041">
    <property type="component" value="Chromosome"/>
</dbReference>
<dbReference type="SMART" id="SM00332">
    <property type="entry name" value="PP2Cc"/>
    <property type="match status" value="1"/>
</dbReference>
<organism evidence="2 3">
    <name type="scientific">Acetoanaerobium sticklandii (strain ATCC 12662 / DSM 519 / JCM 1433 / CCUG 9281 / NCIMB 10654 / HF)</name>
    <name type="common">Clostridium sticklandii</name>
    <dbReference type="NCBI Taxonomy" id="499177"/>
    <lineage>
        <taxon>Bacteria</taxon>
        <taxon>Bacillati</taxon>
        <taxon>Bacillota</taxon>
        <taxon>Clostridia</taxon>
        <taxon>Peptostreptococcales</taxon>
        <taxon>Filifactoraceae</taxon>
        <taxon>Acetoanaerobium</taxon>
    </lineage>
</organism>
<evidence type="ECO:0000313" key="3">
    <source>
        <dbReference type="Proteomes" id="UP000007041"/>
    </source>
</evidence>
<dbReference type="PANTHER" id="PTHR47992">
    <property type="entry name" value="PROTEIN PHOSPHATASE"/>
    <property type="match status" value="1"/>
</dbReference>
<dbReference type="InterPro" id="IPR015655">
    <property type="entry name" value="PP2C"/>
</dbReference>
<sequence>MINLDFSFITDCGMKRPTNEDYCHAETLIIQGEETGFFAVADGMGGHNKGEVASKMAIDKLKTYVFRHLEDNAEGVGDLKIMLSRAFYETNKLVYEKANKEDQFAGMGTTLIAAIINSNNLIVANVGDSRAYVFREDTLHQLTVDNSYVQELVKQGVIKPEDARTHPQKNVITRAVGTDKSVRVDFYHKELQKKDIVILCSDGLTNMVDDSEIQNILRTCINPQNCCDSLVELANKKGGKDNITIVCVIL</sequence>
<dbReference type="GO" id="GO:0004722">
    <property type="term" value="F:protein serine/threonine phosphatase activity"/>
    <property type="evidence" value="ECO:0007669"/>
    <property type="project" value="InterPro"/>
</dbReference>
<evidence type="ECO:0000259" key="1">
    <source>
        <dbReference type="PROSITE" id="PS51746"/>
    </source>
</evidence>
<dbReference type="KEGG" id="cst:CLOST_1850"/>
<evidence type="ECO:0000313" key="2">
    <source>
        <dbReference type="EMBL" id="CBH21970.1"/>
    </source>
</evidence>
<proteinExistence type="predicted"/>
<dbReference type="Gene3D" id="3.60.40.10">
    <property type="entry name" value="PPM-type phosphatase domain"/>
    <property type="match status" value="1"/>
</dbReference>
<accession>E3PSW6</accession>
<name>E3PSW6_ACESD</name>
<keyword evidence="3" id="KW-1185">Reference proteome</keyword>
<dbReference type="SUPFAM" id="SSF81606">
    <property type="entry name" value="PP2C-like"/>
    <property type="match status" value="1"/>
</dbReference>
<dbReference type="AlphaFoldDB" id="E3PSW6"/>
<protein>
    <submittedName>
        <fullName evidence="2">Protein phosphatase</fullName>
    </submittedName>
</protein>
<dbReference type="Pfam" id="PF13672">
    <property type="entry name" value="PP2C_2"/>
    <property type="match status" value="1"/>
</dbReference>
<feature type="domain" description="PPM-type phosphatase" evidence="1">
    <location>
        <begin position="5"/>
        <end position="250"/>
    </location>
</feature>
<dbReference type="EMBL" id="FP565809">
    <property type="protein sequence ID" value="CBH21970.1"/>
    <property type="molecule type" value="Genomic_DNA"/>
</dbReference>